<accession>A0A8R7UAB5</accession>
<dbReference type="AlphaFoldDB" id="A0A8R7UAB5"/>
<evidence type="ECO:0000313" key="2">
    <source>
        <dbReference type="Proteomes" id="UP000015106"/>
    </source>
</evidence>
<keyword evidence="2" id="KW-1185">Reference proteome</keyword>
<dbReference type="Gramene" id="TuG1812G0400002673.01.T01">
    <property type="protein sequence ID" value="TuG1812G0400002673.01.T01.cds272889"/>
    <property type="gene ID" value="TuG1812G0400002673.01"/>
</dbReference>
<dbReference type="Proteomes" id="UP000015106">
    <property type="component" value="Chromosome 4"/>
</dbReference>
<protein>
    <submittedName>
        <fullName evidence="1">Uncharacterized protein</fullName>
    </submittedName>
</protein>
<proteinExistence type="predicted"/>
<reference evidence="2" key="1">
    <citation type="journal article" date="2013" name="Nature">
        <title>Draft genome of the wheat A-genome progenitor Triticum urartu.</title>
        <authorList>
            <person name="Ling H.Q."/>
            <person name="Zhao S."/>
            <person name="Liu D."/>
            <person name="Wang J."/>
            <person name="Sun H."/>
            <person name="Zhang C."/>
            <person name="Fan H."/>
            <person name="Li D."/>
            <person name="Dong L."/>
            <person name="Tao Y."/>
            <person name="Gao C."/>
            <person name="Wu H."/>
            <person name="Li Y."/>
            <person name="Cui Y."/>
            <person name="Guo X."/>
            <person name="Zheng S."/>
            <person name="Wang B."/>
            <person name="Yu K."/>
            <person name="Liang Q."/>
            <person name="Yang W."/>
            <person name="Lou X."/>
            <person name="Chen J."/>
            <person name="Feng M."/>
            <person name="Jian J."/>
            <person name="Zhang X."/>
            <person name="Luo G."/>
            <person name="Jiang Y."/>
            <person name="Liu J."/>
            <person name="Wang Z."/>
            <person name="Sha Y."/>
            <person name="Zhang B."/>
            <person name="Wu H."/>
            <person name="Tang D."/>
            <person name="Shen Q."/>
            <person name="Xue P."/>
            <person name="Zou S."/>
            <person name="Wang X."/>
            <person name="Liu X."/>
            <person name="Wang F."/>
            <person name="Yang Y."/>
            <person name="An X."/>
            <person name="Dong Z."/>
            <person name="Zhang K."/>
            <person name="Zhang X."/>
            <person name="Luo M.C."/>
            <person name="Dvorak J."/>
            <person name="Tong Y."/>
            <person name="Wang J."/>
            <person name="Yang H."/>
            <person name="Li Z."/>
            <person name="Wang D."/>
            <person name="Zhang A."/>
            <person name="Wang J."/>
        </authorList>
    </citation>
    <scope>NUCLEOTIDE SEQUENCE</scope>
    <source>
        <strain evidence="2">cv. G1812</strain>
    </source>
</reference>
<reference evidence="1" key="3">
    <citation type="submission" date="2022-06" db="UniProtKB">
        <authorList>
            <consortium name="EnsemblPlants"/>
        </authorList>
    </citation>
    <scope>IDENTIFICATION</scope>
</reference>
<organism evidence="1 2">
    <name type="scientific">Triticum urartu</name>
    <name type="common">Red wild einkorn</name>
    <name type="synonym">Crithodium urartu</name>
    <dbReference type="NCBI Taxonomy" id="4572"/>
    <lineage>
        <taxon>Eukaryota</taxon>
        <taxon>Viridiplantae</taxon>
        <taxon>Streptophyta</taxon>
        <taxon>Embryophyta</taxon>
        <taxon>Tracheophyta</taxon>
        <taxon>Spermatophyta</taxon>
        <taxon>Magnoliopsida</taxon>
        <taxon>Liliopsida</taxon>
        <taxon>Poales</taxon>
        <taxon>Poaceae</taxon>
        <taxon>BOP clade</taxon>
        <taxon>Pooideae</taxon>
        <taxon>Triticodae</taxon>
        <taxon>Triticeae</taxon>
        <taxon>Triticinae</taxon>
        <taxon>Triticum</taxon>
    </lineage>
</organism>
<sequence length="104" mass="11877">MSPEMRFTPPRRASRRIAGFVMPWMLSRSTFLCRFAPPLPSPLPPLPRPDISAALSLPFPGTKMDLEILFSVAWDWMVWGETSGRGYIELEEGRGRRWIGERSA</sequence>
<evidence type="ECO:0000313" key="1">
    <source>
        <dbReference type="EnsemblPlants" id="TuG1812G0400002673.01.T01.cds272889"/>
    </source>
</evidence>
<reference evidence="1" key="2">
    <citation type="submission" date="2018-03" db="EMBL/GenBank/DDBJ databases">
        <title>The Triticum urartu genome reveals the dynamic nature of wheat genome evolution.</title>
        <authorList>
            <person name="Ling H."/>
            <person name="Ma B."/>
            <person name="Shi X."/>
            <person name="Liu H."/>
            <person name="Dong L."/>
            <person name="Sun H."/>
            <person name="Cao Y."/>
            <person name="Gao Q."/>
            <person name="Zheng S."/>
            <person name="Li Y."/>
            <person name="Yu Y."/>
            <person name="Du H."/>
            <person name="Qi M."/>
            <person name="Li Y."/>
            <person name="Yu H."/>
            <person name="Cui Y."/>
            <person name="Wang N."/>
            <person name="Chen C."/>
            <person name="Wu H."/>
            <person name="Zhao Y."/>
            <person name="Zhang J."/>
            <person name="Li Y."/>
            <person name="Zhou W."/>
            <person name="Zhang B."/>
            <person name="Hu W."/>
            <person name="Eijk M."/>
            <person name="Tang J."/>
            <person name="Witsenboer H."/>
            <person name="Zhao S."/>
            <person name="Li Z."/>
            <person name="Zhang A."/>
            <person name="Wang D."/>
            <person name="Liang C."/>
        </authorList>
    </citation>
    <scope>NUCLEOTIDE SEQUENCE [LARGE SCALE GENOMIC DNA]</scope>
    <source>
        <strain evidence="1">cv. G1812</strain>
    </source>
</reference>
<dbReference type="EnsemblPlants" id="TuG1812G0400002673.01.T01">
    <property type="protein sequence ID" value="TuG1812G0400002673.01.T01.cds272889"/>
    <property type="gene ID" value="TuG1812G0400002673.01"/>
</dbReference>
<name>A0A8R7UAB5_TRIUA</name>